<dbReference type="GeneID" id="16076911"/>
<feature type="domain" description="Methyltransferase type 11" evidence="6">
    <location>
        <begin position="135"/>
        <end position="217"/>
    </location>
</feature>
<dbReference type="InterPro" id="IPR029063">
    <property type="entry name" value="SAM-dependent_MTases_sf"/>
</dbReference>
<evidence type="ECO:0000256" key="4">
    <source>
        <dbReference type="ARBA" id="ARBA00022691"/>
    </source>
</evidence>
<evidence type="ECO:0000256" key="2">
    <source>
        <dbReference type="ARBA" id="ARBA00022679"/>
    </source>
</evidence>
<gene>
    <name evidence="7" type="ORF">PTSG_02816</name>
</gene>
<keyword evidence="8" id="KW-1185">Reference proteome</keyword>
<evidence type="ECO:0000256" key="1">
    <source>
        <dbReference type="ARBA" id="ARBA00022603"/>
    </source>
</evidence>
<evidence type="ECO:0000256" key="3">
    <source>
        <dbReference type="ARBA" id="ARBA00022688"/>
    </source>
</evidence>
<reference evidence="7" key="1">
    <citation type="submission" date="2009-08" db="EMBL/GenBank/DDBJ databases">
        <title>Annotation of Salpingoeca rosetta.</title>
        <authorList>
            <consortium name="The Broad Institute Genome Sequencing Platform"/>
            <person name="Russ C."/>
            <person name="Cuomo C."/>
            <person name="Burger G."/>
            <person name="Gray M.W."/>
            <person name="Holland P.W.H."/>
            <person name="King N."/>
            <person name="Lang F.B.F."/>
            <person name="Roger A.J."/>
            <person name="Ruiz-Trillo I."/>
            <person name="Young S.K."/>
            <person name="Zeng Q."/>
            <person name="Gargeya S."/>
            <person name="Alvarado L."/>
            <person name="Berlin A."/>
            <person name="Chapman S.B."/>
            <person name="Chen Z."/>
            <person name="Freedman E."/>
            <person name="Gellesch M."/>
            <person name="Goldberg J."/>
            <person name="Griggs A."/>
            <person name="Gujja S."/>
            <person name="Heilman E."/>
            <person name="Heiman D."/>
            <person name="Howarth C."/>
            <person name="Mehta T."/>
            <person name="Neiman D."/>
            <person name="Pearson M."/>
            <person name="Roberts A."/>
            <person name="Saif S."/>
            <person name="Shea T."/>
            <person name="Shenoy N."/>
            <person name="Sisk P."/>
            <person name="Stolte C."/>
            <person name="Sykes S."/>
            <person name="White J."/>
            <person name="Yandava C."/>
            <person name="Haas B."/>
            <person name="Nusbaum C."/>
            <person name="Birren B."/>
        </authorList>
    </citation>
    <scope>NUCLEOTIDE SEQUENCE [LARGE SCALE GENOMIC DNA]</scope>
    <source>
        <strain evidence="7">ATCC 50818</strain>
    </source>
</reference>
<protein>
    <submittedName>
        <fullName evidence="7">3-demethylubiquinone-9 3-methyltransferase</fullName>
    </submittedName>
</protein>
<dbReference type="NCBIfam" id="TIGR01983">
    <property type="entry name" value="UbiG"/>
    <property type="match status" value="1"/>
</dbReference>
<dbReference type="Pfam" id="PF08241">
    <property type="entry name" value="Methyltransf_11"/>
    <property type="match status" value="1"/>
</dbReference>
<dbReference type="InterPro" id="IPR010233">
    <property type="entry name" value="UbiG_MeTrfase"/>
</dbReference>
<accession>F2U3E8</accession>
<keyword evidence="3" id="KW-0831">Ubiquinone biosynthesis</keyword>
<sequence>MICATFQAKGNSAQQRTDMSAVHRSTPTTTSTVDDKDQATWSRVAREWWDLNGPMRPLHHMNPARVKYITQQTLHHFARQDTLSPSRLEDLCASYSSHLQQVQDAGIDYCAKLSQVAAGTLSPPSDAPLRGLTMLDVGCGAGIVAEHLAYLGADVVGVDSTPETPPVGRVHAKAMGLDLEYIHGTTDDLVAQHRQFDVVCCLEVVEHVTDVDHFVAGLAK</sequence>
<dbReference type="OrthoDB" id="3265906at2759"/>
<dbReference type="AlphaFoldDB" id="F2U3E8"/>
<dbReference type="SUPFAM" id="SSF53335">
    <property type="entry name" value="S-adenosyl-L-methionine-dependent methyltransferases"/>
    <property type="match status" value="1"/>
</dbReference>
<feature type="compositionally biased region" description="Polar residues" evidence="5">
    <location>
        <begin position="9"/>
        <end position="32"/>
    </location>
</feature>
<keyword evidence="1 7" id="KW-0489">Methyltransferase</keyword>
<dbReference type="CDD" id="cd02440">
    <property type="entry name" value="AdoMet_MTases"/>
    <property type="match status" value="1"/>
</dbReference>
<keyword evidence="7" id="KW-0830">Ubiquinone</keyword>
<evidence type="ECO:0000313" key="8">
    <source>
        <dbReference type="Proteomes" id="UP000007799"/>
    </source>
</evidence>
<dbReference type="RefSeq" id="XP_004996325.1">
    <property type="nucleotide sequence ID" value="XM_004996268.1"/>
</dbReference>
<dbReference type="KEGG" id="sre:PTSG_02816"/>
<evidence type="ECO:0000313" key="7">
    <source>
        <dbReference type="EMBL" id="EGD82142.1"/>
    </source>
</evidence>
<keyword evidence="2 7" id="KW-0808">Transferase</keyword>
<dbReference type="GO" id="GO:0010420">
    <property type="term" value="F:polyprenyldihydroxybenzoate methyltransferase activity"/>
    <property type="evidence" value="ECO:0007669"/>
    <property type="project" value="InterPro"/>
</dbReference>
<dbReference type="GO" id="GO:0061542">
    <property type="term" value="F:3-demethylubiquinol 3-O-methyltransferase activity"/>
    <property type="evidence" value="ECO:0007669"/>
    <property type="project" value="InterPro"/>
</dbReference>
<evidence type="ECO:0000259" key="6">
    <source>
        <dbReference type="Pfam" id="PF08241"/>
    </source>
</evidence>
<feature type="region of interest" description="Disordered" evidence="5">
    <location>
        <begin position="9"/>
        <end position="37"/>
    </location>
</feature>
<dbReference type="GO" id="GO:0005739">
    <property type="term" value="C:mitochondrion"/>
    <property type="evidence" value="ECO:0007669"/>
    <property type="project" value="TreeGrafter"/>
</dbReference>
<dbReference type="STRING" id="946362.F2U3E8"/>
<dbReference type="PANTHER" id="PTHR43464">
    <property type="entry name" value="METHYLTRANSFERASE"/>
    <property type="match status" value="1"/>
</dbReference>
<dbReference type="GO" id="GO:0032259">
    <property type="term" value="P:methylation"/>
    <property type="evidence" value="ECO:0007669"/>
    <property type="project" value="UniProtKB-KW"/>
</dbReference>
<dbReference type="InParanoid" id="F2U3E8"/>
<dbReference type="EMBL" id="GL832960">
    <property type="protein sequence ID" value="EGD82142.1"/>
    <property type="molecule type" value="Genomic_DNA"/>
</dbReference>
<dbReference type="Proteomes" id="UP000007799">
    <property type="component" value="Unassembled WGS sequence"/>
</dbReference>
<proteinExistence type="predicted"/>
<dbReference type="OMA" id="MICATFQ"/>
<dbReference type="Gene3D" id="3.40.50.150">
    <property type="entry name" value="Vaccinia Virus protein VP39"/>
    <property type="match status" value="1"/>
</dbReference>
<dbReference type="PANTHER" id="PTHR43464:SF19">
    <property type="entry name" value="UBIQUINONE BIOSYNTHESIS O-METHYLTRANSFERASE, MITOCHONDRIAL"/>
    <property type="match status" value="1"/>
</dbReference>
<dbReference type="InterPro" id="IPR013216">
    <property type="entry name" value="Methyltransf_11"/>
</dbReference>
<organism evidence="8">
    <name type="scientific">Salpingoeca rosetta (strain ATCC 50818 / BSB-021)</name>
    <dbReference type="NCBI Taxonomy" id="946362"/>
    <lineage>
        <taxon>Eukaryota</taxon>
        <taxon>Choanoflagellata</taxon>
        <taxon>Craspedida</taxon>
        <taxon>Salpingoecidae</taxon>
        <taxon>Salpingoeca</taxon>
    </lineage>
</organism>
<name>F2U3E8_SALR5</name>
<evidence type="ECO:0000256" key="5">
    <source>
        <dbReference type="SAM" id="MobiDB-lite"/>
    </source>
</evidence>
<dbReference type="eggNOG" id="KOG1270">
    <property type="taxonomic scope" value="Eukaryota"/>
</dbReference>
<keyword evidence="4" id="KW-0949">S-adenosyl-L-methionine</keyword>